<feature type="region of interest" description="Disordered" evidence="1">
    <location>
        <begin position="1"/>
        <end position="64"/>
    </location>
</feature>
<name>A0A9K3GRX5_HELAN</name>
<feature type="compositionally biased region" description="Basic and acidic residues" evidence="1">
    <location>
        <begin position="49"/>
        <end position="64"/>
    </location>
</feature>
<accession>A0A9K3GRX5</accession>
<proteinExistence type="predicted"/>
<keyword evidence="2" id="KW-0496">Mitochondrion</keyword>
<evidence type="ECO:0000256" key="1">
    <source>
        <dbReference type="SAM" id="MobiDB-lite"/>
    </source>
</evidence>
<keyword evidence="3" id="KW-1185">Reference proteome</keyword>
<feature type="compositionally biased region" description="Polar residues" evidence="1">
    <location>
        <begin position="25"/>
        <end position="34"/>
    </location>
</feature>
<evidence type="ECO:0000313" key="3">
    <source>
        <dbReference type="Proteomes" id="UP000215914"/>
    </source>
</evidence>
<protein>
    <submittedName>
        <fullName evidence="2">Uncharacterized protein</fullName>
    </submittedName>
</protein>
<dbReference type="EMBL" id="MNCJ02000334">
    <property type="protein sequence ID" value="KAF5753190.1"/>
    <property type="molecule type" value="Genomic_DNA"/>
</dbReference>
<reference evidence="2" key="1">
    <citation type="journal article" date="2017" name="Nature">
        <title>The sunflower genome provides insights into oil metabolism, flowering and Asterid evolution.</title>
        <authorList>
            <person name="Badouin H."/>
            <person name="Gouzy J."/>
            <person name="Grassa C.J."/>
            <person name="Murat F."/>
            <person name="Staton S.E."/>
            <person name="Cottret L."/>
            <person name="Lelandais-Briere C."/>
            <person name="Owens G.L."/>
            <person name="Carrere S."/>
            <person name="Mayjonade B."/>
            <person name="Legrand L."/>
            <person name="Gill N."/>
            <person name="Kane N.C."/>
            <person name="Bowers J.E."/>
            <person name="Hubner S."/>
            <person name="Bellec A."/>
            <person name="Berard A."/>
            <person name="Berges H."/>
            <person name="Blanchet N."/>
            <person name="Boniface M.C."/>
            <person name="Brunel D."/>
            <person name="Catrice O."/>
            <person name="Chaidir N."/>
            <person name="Claudel C."/>
            <person name="Donnadieu C."/>
            <person name="Faraut T."/>
            <person name="Fievet G."/>
            <person name="Helmstetter N."/>
            <person name="King M."/>
            <person name="Knapp S.J."/>
            <person name="Lai Z."/>
            <person name="Le Paslier M.C."/>
            <person name="Lippi Y."/>
            <person name="Lorenzon L."/>
            <person name="Mandel J.R."/>
            <person name="Marage G."/>
            <person name="Marchand G."/>
            <person name="Marquand E."/>
            <person name="Bret-Mestries E."/>
            <person name="Morien E."/>
            <person name="Nambeesan S."/>
            <person name="Nguyen T."/>
            <person name="Pegot-Espagnet P."/>
            <person name="Pouilly N."/>
            <person name="Raftis F."/>
            <person name="Sallet E."/>
            <person name="Schiex T."/>
            <person name="Thomas J."/>
            <person name="Vandecasteele C."/>
            <person name="Vares D."/>
            <person name="Vear F."/>
            <person name="Vautrin S."/>
            <person name="Crespi M."/>
            <person name="Mangin B."/>
            <person name="Burke J.M."/>
            <person name="Salse J."/>
            <person name="Munos S."/>
            <person name="Vincourt P."/>
            <person name="Rieseberg L.H."/>
            <person name="Langlade N.B."/>
        </authorList>
    </citation>
    <scope>NUCLEOTIDE SEQUENCE</scope>
    <source>
        <tissue evidence="2">Leaves</tissue>
    </source>
</reference>
<sequence>MRFLDHVDGTSLSEGSCSRKKKASLPNQSDQSPGKNVASPDLKMLLGEGGKRAKRGSEGGKMDEVEVTLAPKTSWKKNLPIFFLDESRGT</sequence>
<comment type="caution">
    <text evidence="2">The sequence shown here is derived from an EMBL/GenBank/DDBJ whole genome shotgun (WGS) entry which is preliminary data.</text>
</comment>
<organism evidence="2 3">
    <name type="scientific">Helianthus annuus</name>
    <name type="common">Common sunflower</name>
    <dbReference type="NCBI Taxonomy" id="4232"/>
    <lineage>
        <taxon>Eukaryota</taxon>
        <taxon>Viridiplantae</taxon>
        <taxon>Streptophyta</taxon>
        <taxon>Embryophyta</taxon>
        <taxon>Tracheophyta</taxon>
        <taxon>Spermatophyta</taxon>
        <taxon>Magnoliopsida</taxon>
        <taxon>eudicotyledons</taxon>
        <taxon>Gunneridae</taxon>
        <taxon>Pentapetalae</taxon>
        <taxon>asterids</taxon>
        <taxon>campanulids</taxon>
        <taxon>Asterales</taxon>
        <taxon>Asteraceae</taxon>
        <taxon>Asteroideae</taxon>
        <taxon>Heliantheae alliance</taxon>
        <taxon>Heliantheae</taxon>
        <taxon>Helianthus</taxon>
    </lineage>
</organism>
<evidence type="ECO:0000313" key="2">
    <source>
        <dbReference type="EMBL" id="KAF5753190.1"/>
    </source>
</evidence>
<reference evidence="2" key="2">
    <citation type="submission" date="2020-06" db="EMBL/GenBank/DDBJ databases">
        <title>Helianthus annuus Genome sequencing and assembly Release 2.</title>
        <authorList>
            <person name="Gouzy J."/>
            <person name="Langlade N."/>
            <person name="Munos S."/>
        </authorList>
    </citation>
    <scope>NUCLEOTIDE SEQUENCE</scope>
    <source>
        <tissue evidence="2">Leaves</tissue>
    </source>
</reference>
<gene>
    <name evidence="2" type="ORF">HanXRQr2_MTg0835541</name>
</gene>
<dbReference type="Proteomes" id="UP000215914">
    <property type="component" value="Unassembled WGS sequence"/>
</dbReference>
<geneLocation type="mitochondrion" evidence="2"/>
<dbReference type="AlphaFoldDB" id="A0A9K3GRX5"/>